<evidence type="ECO:0000313" key="3">
    <source>
        <dbReference type="Proteomes" id="UP000607653"/>
    </source>
</evidence>
<organism evidence="2 3">
    <name type="scientific">Nelumbo nucifera</name>
    <name type="common">Sacred lotus</name>
    <dbReference type="NCBI Taxonomy" id="4432"/>
    <lineage>
        <taxon>Eukaryota</taxon>
        <taxon>Viridiplantae</taxon>
        <taxon>Streptophyta</taxon>
        <taxon>Embryophyta</taxon>
        <taxon>Tracheophyta</taxon>
        <taxon>Spermatophyta</taxon>
        <taxon>Magnoliopsida</taxon>
        <taxon>Proteales</taxon>
        <taxon>Nelumbonaceae</taxon>
        <taxon>Nelumbo</taxon>
    </lineage>
</organism>
<dbReference type="Proteomes" id="UP000607653">
    <property type="component" value="Unassembled WGS sequence"/>
</dbReference>
<sequence>MLADVDEAIIFLSVVRIEESSIQKATAAQISSGHLNSALLLLERFRKFFEISRKSTGENDLKQSETLAFFFNLSLFLSATATRRYRVRPNEEKTRKAKQGASCFKFQHHTSPPCYSKRRSGNVKYMPRNFIAETKIPFSTEFYYMCKKPSSYELPNWAGDPKYLTHKSHRWDGSGLGLAHGENQRSQGPRPNSWAHILKPTKRRIC</sequence>
<protein>
    <submittedName>
        <fullName evidence="2">Uncharacterized protein</fullName>
    </submittedName>
</protein>
<proteinExistence type="predicted"/>
<name>A0A822ZY84_NELNU</name>
<feature type="region of interest" description="Disordered" evidence="1">
    <location>
        <begin position="175"/>
        <end position="206"/>
    </location>
</feature>
<dbReference type="EMBL" id="DUZY01000008">
    <property type="protein sequence ID" value="DAD46888.1"/>
    <property type="molecule type" value="Genomic_DNA"/>
</dbReference>
<keyword evidence="3" id="KW-1185">Reference proteome</keyword>
<accession>A0A822ZY84</accession>
<dbReference type="AlphaFoldDB" id="A0A822ZY84"/>
<comment type="caution">
    <text evidence="2">The sequence shown here is derived from an EMBL/GenBank/DDBJ whole genome shotgun (WGS) entry which is preliminary data.</text>
</comment>
<evidence type="ECO:0000313" key="2">
    <source>
        <dbReference type="EMBL" id="DAD46888.1"/>
    </source>
</evidence>
<gene>
    <name evidence="2" type="ORF">HUJ06_016825</name>
</gene>
<evidence type="ECO:0000256" key="1">
    <source>
        <dbReference type="SAM" id="MobiDB-lite"/>
    </source>
</evidence>
<reference evidence="2 3" key="1">
    <citation type="journal article" date="2020" name="Mol. Biol. Evol.">
        <title>Distinct Expression and Methylation Patterns for Genes with Different Fates following a Single Whole-Genome Duplication in Flowering Plants.</title>
        <authorList>
            <person name="Shi T."/>
            <person name="Rahmani R.S."/>
            <person name="Gugger P.F."/>
            <person name="Wang M."/>
            <person name="Li H."/>
            <person name="Zhang Y."/>
            <person name="Li Z."/>
            <person name="Wang Q."/>
            <person name="Van de Peer Y."/>
            <person name="Marchal K."/>
            <person name="Chen J."/>
        </authorList>
    </citation>
    <scope>NUCLEOTIDE SEQUENCE [LARGE SCALE GENOMIC DNA]</scope>
    <source>
        <tissue evidence="2">Leaf</tissue>
    </source>
</reference>